<dbReference type="InterPro" id="IPR005158">
    <property type="entry name" value="BTAD"/>
</dbReference>
<dbReference type="RefSeq" id="WP_173034194.1">
    <property type="nucleotide sequence ID" value="NZ_AP022870.1"/>
</dbReference>
<dbReference type="PANTHER" id="PTHR35807">
    <property type="entry name" value="TRANSCRIPTIONAL REGULATOR REDD-RELATED"/>
    <property type="match status" value="1"/>
</dbReference>
<dbReference type="AlphaFoldDB" id="A0A6F8XLM7"/>
<evidence type="ECO:0000256" key="2">
    <source>
        <dbReference type="ARBA" id="ARBA00023015"/>
    </source>
</evidence>
<keyword evidence="4" id="KW-0804">Transcription</keyword>
<evidence type="ECO:0000256" key="4">
    <source>
        <dbReference type="ARBA" id="ARBA00023163"/>
    </source>
</evidence>
<dbReference type="InterPro" id="IPR011990">
    <property type="entry name" value="TPR-like_helical_dom_sf"/>
</dbReference>
<dbReference type="GO" id="GO:0000160">
    <property type="term" value="P:phosphorelay signal transduction system"/>
    <property type="evidence" value="ECO:0007669"/>
    <property type="project" value="InterPro"/>
</dbReference>
<dbReference type="PRINTS" id="PR00364">
    <property type="entry name" value="DISEASERSIST"/>
</dbReference>
<dbReference type="PROSITE" id="PS51755">
    <property type="entry name" value="OMPR_PHOB"/>
    <property type="match status" value="1"/>
</dbReference>
<protein>
    <recommendedName>
        <fullName evidence="6">OmpR/PhoB-type domain-containing protein</fullName>
    </recommendedName>
</protein>
<feature type="domain" description="OmpR/PhoB-type" evidence="6">
    <location>
        <begin position="10"/>
        <end position="114"/>
    </location>
</feature>
<dbReference type="KEGG" id="pfla:Pflav_011260"/>
<comment type="similarity">
    <text evidence="1">Belongs to the AfsR/DnrI/RedD regulatory family.</text>
</comment>
<dbReference type="Gene3D" id="3.40.50.300">
    <property type="entry name" value="P-loop containing nucleotide triphosphate hydrolases"/>
    <property type="match status" value="1"/>
</dbReference>
<dbReference type="InterPro" id="IPR027417">
    <property type="entry name" value="P-loop_NTPase"/>
</dbReference>
<dbReference type="SUPFAM" id="SSF46894">
    <property type="entry name" value="C-terminal effector domain of the bipartite response regulators"/>
    <property type="match status" value="1"/>
</dbReference>
<dbReference type="InterPro" id="IPR036388">
    <property type="entry name" value="WH-like_DNA-bd_sf"/>
</dbReference>
<keyword evidence="3 5" id="KW-0238">DNA-binding</keyword>
<feature type="DNA-binding region" description="OmpR/PhoB-type" evidence="5">
    <location>
        <begin position="10"/>
        <end position="114"/>
    </location>
</feature>
<dbReference type="SUPFAM" id="SSF48452">
    <property type="entry name" value="TPR-like"/>
    <property type="match status" value="1"/>
</dbReference>
<reference evidence="7 8" key="1">
    <citation type="submission" date="2020-03" db="EMBL/GenBank/DDBJ databases">
        <title>Whole genome shotgun sequence of Phytohabitans flavus NBRC 107702.</title>
        <authorList>
            <person name="Komaki H."/>
            <person name="Tamura T."/>
        </authorList>
    </citation>
    <scope>NUCLEOTIDE SEQUENCE [LARGE SCALE GENOMIC DNA]</scope>
    <source>
        <strain evidence="7 8">NBRC 107702</strain>
    </source>
</reference>
<name>A0A6F8XLM7_9ACTN</name>
<dbReference type="Proteomes" id="UP000502508">
    <property type="component" value="Chromosome"/>
</dbReference>
<sequence>MLDLVRGLVMEVNATDGLRLGVLGPISAVRGTVALDLGPPQQRAMLALLLVRAGGAVSIEEFTEALWGADPPSSATNVVHRYIGALRRLLEPDLPPRASGRWLVRDGAAYRLKVDAEVSDLPRFRDLVRRARKAVEVGDTAAATADYAEALALWRGPCGAGVAVSAGRRYFAAIDRERSAVALGAADAALAARRPQEVLAGVRGAAAVDPLHERLQARLVTLLCAVGQQAEALRVYEDTRVRLKEALGSAPGPDLRDAYLRVLRQDQHPAREVREATAGPDEWYAPSRPAQLPADPPGFAGRESELAGLRRALDSAQPGTAALVAIDGMPGAGKTALAVHWAHLVADRFPDGQLYVDLRGFGPGDQVSPGAALFGFLRAMGVPTGQIPASVDARAGLYRSLLARRRVLAVLDNARDAQQVWDLLPGGPGCLAIVTSRRSLDDLVAANGAYLRTLDALSIEDARRALAGLVGAARVSACPMAVELILSHSAGLPLALAATAARLLADPRDSLAGVAAELRAKASILDVLRGGLCKSFNWSYYQLDAATARLFRLLPLHPEPEVTAPDAARLTGTSTREAGLRLGELARQHLVAETRPGSYRISELVREYAAELDRREIPRSAGLAGRIGVPTA</sequence>
<evidence type="ECO:0000259" key="6">
    <source>
        <dbReference type="PROSITE" id="PS51755"/>
    </source>
</evidence>
<evidence type="ECO:0000256" key="3">
    <source>
        <dbReference type="ARBA" id="ARBA00023125"/>
    </source>
</evidence>
<evidence type="ECO:0000313" key="8">
    <source>
        <dbReference type="Proteomes" id="UP000502508"/>
    </source>
</evidence>
<dbReference type="PANTHER" id="PTHR35807:SF1">
    <property type="entry name" value="TRANSCRIPTIONAL REGULATOR REDD"/>
    <property type="match status" value="1"/>
</dbReference>
<dbReference type="Gene3D" id="1.25.40.10">
    <property type="entry name" value="Tetratricopeptide repeat domain"/>
    <property type="match status" value="1"/>
</dbReference>
<dbReference type="Gene3D" id="1.10.10.10">
    <property type="entry name" value="Winged helix-like DNA-binding domain superfamily/Winged helix DNA-binding domain"/>
    <property type="match status" value="1"/>
</dbReference>
<accession>A0A6F8XLM7</accession>
<proteinExistence type="inferred from homology"/>
<reference evidence="7 8" key="2">
    <citation type="submission" date="2020-03" db="EMBL/GenBank/DDBJ databases">
        <authorList>
            <person name="Ichikawa N."/>
            <person name="Kimura A."/>
            <person name="Kitahashi Y."/>
            <person name="Uohara A."/>
        </authorList>
    </citation>
    <scope>NUCLEOTIDE SEQUENCE [LARGE SCALE GENOMIC DNA]</scope>
    <source>
        <strain evidence="7 8">NBRC 107702</strain>
    </source>
</reference>
<gene>
    <name evidence="7" type="ORF">Pflav_011260</name>
</gene>
<evidence type="ECO:0000256" key="1">
    <source>
        <dbReference type="ARBA" id="ARBA00005820"/>
    </source>
</evidence>
<evidence type="ECO:0000256" key="5">
    <source>
        <dbReference type="PROSITE-ProRule" id="PRU01091"/>
    </source>
</evidence>
<evidence type="ECO:0000313" key="7">
    <source>
        <dbReference type="EMBL" id="BCB74716.1"/>
    </source>
</evidence>
<dbReference type="SUPFAM" id="SSF52540">
    <property type="entry name" value="P-loop containing nucleoside triphosphate hydrolases"/>
    <property type="match status" value="1"/>
</dbReference>
<dbReference type="Pfam" id="PF03704">
    <property type="entry name" value="BTAD"/>
    <property type="match status" value="1"/>
</dbReference>
<dbReference type="GO" id="GO:0006355">
    <property type="term" value="P:regulation of DNA-templated transcription"/>
    <property type="evidence" value="ECO:0007669"/>
    <property type="project" value="InterPro"/>
</dbReference>
<dbReference type="InterPro" id="IPR016032">
    <property type="entry name" value="Sig_transdc_resp-reg_C-effctor"/>
</dbReference>
<dbReference type="GO" id="GO:0003677">
    <property type="term" value="F:DNA binding"/>
    <property type="evidence" value="ECO:0007669"/>
    <property type="project" value="UniProtKB-UniRule"/>
</dbReference>
<keyword evidence="8" id="KW-1185">Reference proteome</keyword>
<organism evidence="7 8">
    <name type="scientific">Phytohabitans flavus</name>
    <dbReference type="NCBI Taxonomy" id="1076124"/>
    <lineage>
        <taxon>Bacteria</taxon>
        <taxon>Bacillati</taxon>
        <taxon>Actinomycetota</taxon>
        <taxon>Actinomycetes</taxon>
        <taxon>Micromonosporales</taxon>
        <taxon>Micromonosporaceae</taxon>
    </lineage>
</organism>
<dbReference type="EMBL" id="AP022870">
    <property type="protein sequence ID" value="BCB74716.1"/>
    <property type="molecule type" value="Genomic_DNA"/>
</dbReference>
<dbReference type="SMART" id="SM00862">
    <property type="entry name" value="Trans_reg_C"/>
    <property type="match status" value="1"/>
</dbReference>
<dbReference type="InterPro" id="IPR051677">
    <property type="entry name" value="AfsR-DnrI-RedD_regulator"/>
</dbReference>
<keyword evidence="2" id="KW-0805">Transcription regulation</keyword>
<dbReference type="SMART" id="SM01043">
    <property type="entry name" value="BTAD"/>
    <property type="match status" value="1"/>
</dbReference>
<dbReference type="Pfam" id="PF00486">
    <property type="entry name" value="Trans_reg_C"/>
    <property type="match status" value="1"/>
</dbReference>
<dbReference type="InterPro" id="IPR001867">
    <property type="entry name" value="OmpR/PhoB-type_DNA-bd"/>
</dbReference>